<evidence type="ECO:0000256" key="1">
    <source>
        <dbReference type="SAM" id="MobiDB-lite"/>
    </source>
</evidence>
<dbReference type="EMBL" id="BAAAHQ010000007">
    <property type="protein sequence ID" value="GAA0920214.1"/>
    <property type="molecule type" value="Genomic_DNA"/>
</dbReference>
<protein>
    <submittedName>
        <fullName evidence="2">Uncharacterized protein</fullName>
    </submittedName>
</protein>
<name>A0ABN1P1D0_9ACTN</name>
<comment type="caution">
    <text evidence="2">The sequence shown here is derived from an EMBL/GenBank/DDBJ whole genome shotgun (WGS) entry which is preliminary data.</text>
</comment>
<organism evidence="2 3">
    <name type="scientific">Nonomuraea longicatena</name>
    <dbReference type="NCBI Taxonomy" id="83682"/>
    <lineage>
        <taxon>Bacteria</taxon>
        <taxon>Bacillati</taxon>
        <taxon>Actinomycetota</taxon>
        <taxon>Actinomycetes</taxon>
        <taxon>Streptosporangiales</taxon>
        <taxon>Streptosporangiaceae</taxon>
        <taxon>Nonomuraea</taxon>
    </lineage>
</organism>
<gene>
    <name evidence="2" type="ORF">GCM10009560_18330</name>
</gene>
<feature type="compositionally biased region" description="Basic and acidic residues" evidence="1">
    <location>
        <begin position="48"/>
        <end position="61"/>
    </location>
</feature>
<proteinExistence type="predicted"/>
<evidence type="ECO:0000313" key="2">
    <source>
        <dbReference type="EMBL" id="GAA0920214.1"/>
    </source>
</evidence>
<dbReference type="Proteomes" id="UP001501578">
    <property type="component" value="Unassembled WGS sequence"/>
</dbReference>
<sequence>MYRAAADRDLLDPDVLHWNIPDQDLPTRIIPNHHILKSIPNLDGSPRNTRDRTLAPADTSHRALADRNTRAGTLTSRNDRNTEARLMPARDACARPDLGGRHVVGPFTRRSRTHVPGSSLGEPPLT</sequence>
<feature type="region of interest" description="Disordered" evidence="1">
    <location>
        <begin position="90"/>
        <end position="126"/>
    </location>
</feature>
<feature type="region of interest" description="Disordered" evidence="1">
    <location>
        <begin position="38"/>
        <end position="61"/>
    </location>
</feature>
<keyword evidence="3" id="KW-1185">Reference proteome</keyword>
<reference evidence="2 3" key="1">
    <citation type="journal article" date="2019" name="Int. J. Syst. Evol. Microbiol.">
        <title>The Global Catalogue of Microorganisms (GCM) 10K type strain sequencing project: providing services to taxonomists for standard genome sequencing and annotation.</title>
        <authorList>
            <consortium name="The Broad Institute Genomics Platform"/>
            <consortium name="The Broad Institute Genome Sequencing Center for Infectious Disease"/>
            <person name="Wu L."/>
            <person name="Ma J."/>
        </authorList>
    </citation>
    <scope>NUCLEOTIDE SEQUENCE [LARGE SCALE GENOMIC DNA]</scope>
    <source>
        <strain evidence="2 3">JCM 11136</strain>
    </source>
</reference>
<evidence type="ECO:0000313" key="3">
    <source>
        <dbReference type="Proteomes" id="UP001501578"/>
    </source>
</evidence>
<accession>A0ABN1P1D0</accession>